<dbReference type="Gene3D" id="3.30.1330.70">
    <property type="entry name" value="Holliday junction resolvase RusA"/>
    <property type="match status" value="1"/>
</dbReference>
<dbReference type="RefSeq" id="WP_162645971.1">
    <property type="nucleotide sequence ID" value="NZ_CP048288.1"/>
</dbReference>
<dbReference type="KEGG" id="prz:GZH47_33640"/>
<dbReference type="InterPro" id="IPR036614">
    <property type="entry name" value="RusA-like_sf"/>
</dbReference>
<dbReference type="Proteomes" id="UP000479114">
    <property type="component" value="Plasmid unnamed2"/>
</dbReference>
<name>A0A6C0PBC0_9BACL</name>
<dbReference type="AlphaFoldDB" id="A0A6C0PBC0"/>
<protein>
    <submittedName>
        <fullName evidence="1">RusA family crossover junction endodeoxyribonuclease</fullName>
    </submittedName>
</protein>
<keyword evidence="1" id="KW-0614">Plasmid</keyword>
<dbReference type="GO" id="GO:0000287">
    <property type="term" value="F:magnesium ion binding"/>
    <property type="evidence" value="ECO:0007669"/>
    <property type="project" value="InterPro"/>
</dbReference>
<gene>
    <name evidence="1" type="ORF">GZH47_33640</name>
</gene>
<geneLocation type="plasmid" evidence="1 2">
    <name>unnamed2</name>
</geneLocation>
<accession>A0A6C0PBC0</accession>
<dbReference type="GO" id="GO:0006310">
    <property type="term" value="P:DNA recombination"/>
    <property type="evidence" value="ECO:0007669"/>
    <property type="project" value="InterPro"/>
</dbReference>
<proteinExistence type="predicted"/>
<reference evidence="1 2" key="1">
    <citation type="submission" date="2020-02" db="EMBL/GenBank/DDBJ databases">
        <title>Paenibacillus sp. nov., isolated from rhizosphere soil of tomato.</title>
        <authorList>
            <person name="Weon H.-Y."/>
            <person name="Lee S.A."/>
        </authorList>
    </citation>
    <scope>NUCLEOTIDE SEQUENCE [LARGE SCALE GENOMIC DNA]</scope>
    <source>
        <strain evidence="1 2">14171R-81</strain>
        <plasmid evidence="1 2">unnamed2</plasmid>
    </source>
</reference>
<dbReference type="GO" id="GO:0006281">
    <property type="term" value="P:DNA repair"/>
    <property type="evidence" value="ECO:0007669"/>
    <property type="project" value="InterPro"/>
</dbReference>
<evidence type="ECO:0000313" key="2">
    <source>
        <dbReference type="Proteomes" id="UP000479114"/>
    </source>
</evidence>
<sequence>MEPLMLPMMMYGKFRGVRVKRDAEGNTVKKMLKGKEASVKEKVWIIHKEESGDAGVYPSVNHIYVHTGKGGRRLSKPAEALKEKWEALASMWAHDTAWQMTEKEKIVVEMIAHFPDESRDRDTNNVFKLLMDALNKIIYDDDHFALPRVMDFKTVAPGEKPFFELYIYRKADEDEILQQRLYGQEMMVDERRVNQSLPGVG</sequence>
<dbReference type="SUPFAM" id="SSF103084">
    <property type="entry name" value="Holliday junction resolvase RusA"/>
    <property type="match status" value="1"/>
</dbReference>
<evidence type="ECO:0000313" key="1">
    <source>
        <dbReference type="EMBL" id="QHW35837.1"/>
    </source>
</evidence>
<dbReference type="EMBL" id="CP048288">
    <property type="protein sequence ID" value="QHW35837.1"/>
    <property type="molecule type" value="Genomic_DNA"/>
</dbReference>
<organism evidence="1 2">
    <name type="scientific">Paenibacillus rhizovicinus</name>
    <dbReference type="NCBI Taxonomy" id="2704463"/>
    <lineage>
        <taxon>Bacteria</taxon>
        <taxon>Bacillati</taxon>
        <taxon>Bacillota</taxon>
        <taxon>Bacilli</taxon>
        <taxon>Bacillales</taxon>
        <taxon>Paenibacillaceae</taxon>
        <taxon>Paenibacillus</taxon>
    </lineage>
</organism>
<keyword evidence="2" id="KW-1185">Reference proteome</keyword>
<dbReference type="Pfam" id="PF05866">
    <property type="entry name" value="RusA"/>
    <property type="match status" value="1"/>
</dbReference>
<dbReference type="InterPro" id="IPR008822">
    <property type="entry name" value="Endonuclease_RusA-like"/>
</dbReference>